<accession>A0A1Y1QP44</accession>
<comment type="caution">
    <text evidence="1">The sequence shown here is derived from an EMBL/GenBank/DDBJ whole genome shotgun (WGS) entry which is preliminary data.</text>
</comment>
<protein>
    <submittedName>
        <fullName evidence="1">Uncharacterized protein</fullName>
    </submittedName>
</protein>
<name>A0A1Y1QP44_9GAMM</name>
<evidence type="ECO:0000313" key="1">
    <source>
        <dbReference type="EMBL" id="OQX10481.1"/>
    </source>
</evidence>
<proteinExistence type="predicted"/>
<organism evidence="1 2">
    <name type="scientific">Thiothrix lacustris</name>
    <dbReference type="NCBI Taxonomy" id="525917"/>
    <lineage>
        <taxon>Bacteria</taxon>
        <taxon>Pseudomonadati</taxon>
        <taxon>Pseudomonadota</taxon>
        <taxon>Gammaproteobacteria</taxon>
        <taxon>Thiotrichales</taxon>
        <taxon>Thiotrichaceae</taxon>
        <taxon>Thiothrix</taxon>
    </lineage>
</organism>
<evidence type="ECO:0000313" key="2">
    <source>
        <dbReference type="Proteomes" id="UP000192491"/>
    </source>
</evidence>
<dbReference type="Proteomes" id="UP000192491">
    <property type="component" value="Unassembled WGS sequence"/>
</dbReference>
<dbReference type="AlphaFoldDB" id="A0A1Y1QP44"/>
<sequence>MAYLKPTKTAKAFSAINNESALARLLNDAIKPHDAVRNAITHALKHGTATPLKIVQDFLITKKDVKHPKWVDGAHVLVEQLLADFESTKNITAVCRKNHIALEQVGQLVEVLIKAPVDVMVQALSDASEIAKALPETAPIPATPKAQKTAKAVTLRLDMTEEEFLAAARAKFASANTAKNPAQLTVI</sequence>
<gene>
    <name evidence="1" type="ORF">BWK73_20040</name>
</gene>
<dbReference type="EMBL" id="MTEJ01000111">
    <property type="protein sequence ID" value="OQX10481.1"/>
    <property type="molecule type" value="Genomic_DNA"/>
</dbReference>
<reference evidence="1 2" key="1">
    <citation type="submission" date="2017-01" db="EMBL/GenBank/DDBJ databases">
        <title>Novel large sulfur bacteria in the metagenomes of groundwater-fed chemosynthetic microbial mats in the Lake Huron basin.</title>
        <authorList>
            <person name="Sharrar A.M."/>
            <person name="Flood B.E."/>
            <person name="Bailey J.V."/>
            <person name="Jones D.S."/>
            <person name="Biddanda B."/>
            <person name="Ruberg S.A."/>
            <person name="Marcus D.N."/>
            <person name="Dick G.J."/>
        </authorList>
    </citation>
    <scope>NUCLEOTIDE SEQUENCE [LARGE SCALE GENOMIC DNA]</scope>
    <source>
        <strain evidence="1">A8</strain>
    </source>
</reference>